<accession>A0AAV2P2G7</accession>
<dbReference type="Proteomes" id="UP001497644">
    <property type="component" value="Chromosome 7"/>
</dbReference>
<evidence type="ECO:0000313" key="1">
    <source>
        <dbReference type="EMBL" id="CAL1686798.1"/>
    </source>
</evidence>
<keyword evidence="2" id="KW-1185">Reference proteome</keyword>
<protein>
    <submittedName>
        <fullName evidence="1">Uncharacterized protein</fullName>
    </submittedName>
</protein>
<sequence>MECGACLGDLSSILNPGLFISPFTVDAKTASRKAQRNTSRYCIRGDGGALRGRGGPKTNGEKFMHSLSGPRARSREFLQAANAGWVYVGGWGRWGETALSPRLQPRAEYATWR</sequence>
<reference evidence="1" key="1">
    <citation type="submission" date="2024-04" db="EMBL/GenBank/DDBJ databases">
        <authorList>
            <consortium name="Molecular Ecology Group"/>
        </authorList>
    </citation>
    <scope>NUCLEOTIDE SEQUENCE</scope>
</reference>
<proteinExistence type="predicted"/>
<dbReference type="AlphaFoldDB" id="A0AAV2P2G7"/>
<organism evidence="1 2">
    <name type="scientific">Lasius platythorax</name>
    <dbReference type="NCBI Taxonomy" id="488582"/>
    <lineage>
        <taxon>Eukaryota</taxon>
        <taxon>Metazoa</taxon>
        <taxon>Ecdysozoa</taxon>
        <taxon>Arthropoda</taxon>
        <taxon>Hexapoda</taxon>
        <taxon>Insecta</taxon>
        <taxon>Pterygota</taxon>
        <taxon>Neoptera</taxon>
        <taxon>Endopterygota</taxon>
        <taxon>Hymenoptera</taxon>
        <taxon>Apocrita</taxon>
        <taxon>Aculeata</taxon>
        <taxon>Formicoidea</taxon>
        <taxon>Formicidae</taxon>
        <taxon>Formicinae</taxon>
        <taxon>Lasius</taxon>
        <taxon>Lasius</taxon>
    </lineage>
</organism>
<name>A0AAV2P2G7_9HYME</name>
<dbReference type="EMBL" id="OZ034830">
    <property type="protein sequence ID" value="CAL1686798.1"/>
    <property type="molecule type" value="Genomic_DNA"/>
</dbReference>
<evidence type="ECO:0000313" key="2">
    <source>
        <dbReference type="Proteomes" id="UP001497644"/>
    </source>
</evidence>
<gene>
    <name evidence="1" type="ORF">LPLAT_LOCUS12122</name>
</gene>